<accession>A0A3E2HK04</accession>
<evidence type="ECO:0000313" key="3">
    <source>
        <dbReference type="Proteomes" id="UP000258309"/>
    </source>
</evidence>
<proteinExistence type="predicted"/>
<dbReference type="Pfam" id="PF06985">
    <property type="entry name" value="HET"/>
    <property type="match status" value="1"/>
</dbReference>
<dbReference type="STRING" id="5539.A0A3E2HK04"/>
<protein>
    <recommendedName>
        <fullName evidence="1">Heterokaryon incompatibility domain-containing protein</fullName>
    </recommendedName>
</protein>
<organism evidence="2 3">
    <name type="scientific">Scytalidium lignicola</name>
    <name type="common">Hyphomycete</name>
    <dbReference type="NCBI Taxonomy" id="5539"/>
    <lineage>
        <taxon>Eukaryota</taxon>
        <taxon>Fungi</taxon>
        <taxon>Dikarya</taxon>
        <taxon>Ascomycota</taxon>
        <taxon>Pezizomycotina</taxon>
        <taxon>Leotiomycetes</taxon>
        <taxon>Leotiomycetes incertae sedis</taxon>
        <taxon>Scytalidium</taxon>
    </lineage>
</organism>
<keyword evidence="3" id="KW-1185">Reference proteome</keyword>
<dbReference type="PANTHER" id="PTHR33112">
    <property type="entry name" value="DOMAIN PROTEIN, PUTATIVE-RELATED"/>
    <property type="match status" value="1"/>
</dbReference>
<feature type="non-terminal residue" evidence="2">
    <location>
        <position position="525"/>
    </location>
</feature>
<feature type="non-terminal residue" evidence="2">
    <location>
        <position position="1"/>
    </location>
</feature>
<dbReference type="EMBL" id="NCSJ02000031">
    <property type="protein sequence ID" value="RFU33738.1"/>
    <property type="molecule type" value="Genomic_DNA"/>
</dbReference>
<dbReference type="AlphaFoldDB" id="A0A3E2HK04"/>
<dbReference type="InterPro" id="IPR010730">
    <property type="entry name" value="HET"/>
</dbReference>
<sequence length="525" mass="60648">MDTFPGSPGNNGNDKKQKVVYVVFQSLGLPPRLESALEFLDTFQDTNTGSDTAFQLVFVWNDECHSTHARCRASSSDDPLLPHRVIDVGSLDNSAEPYLLETSDQTGKYLTLSHCWGGASSIKTTTENIQQYYTEIRLQDLPRTFRDAVYVTRKLGYRYLWIDSLCIIQNNKKDWEVEAAMMHQYYKQSLLTISAADGGNSEAGLFRDREAVRNQPCEIQITDAQGYPQKMLAYTNSMSFELNRSSLSESFKLFLLYSRAWVFQEQALSPRTLIYARDRISWRCQKCLFDERAPLVKKIEDFIKEDKRTDIMTRRGDPRRTDAAIAELQQKWIFPISDLSETHRRRPELERLDIAPSWSWASISGEVIWPGHWLCRVEPKVDIIQLKHYESAVKASAALTVETNVRLALKEDRQFFLINRQEDSGEQASMEPGNISQDSRWPIDNLKTPVFLDENIGNYTMIWFIELAAKELHVQGHRKDIHCLILAQCNNDNSTYRRVGYSLWEQSKWANAKLPMLQKMKLKII</sequence>
<gene>
    <name evidence="2" type="ORF">B7463_g2592</name>
</gene>
<evidence type="ECO:0000259" key="1">
    <source>
        <dbReference type="Pfam" id="PF06985"/>
    </source>
</evidence>
<dbReference type="PANTHER" id="PTHR33112:SF16">
    <property type="entry name" value="HETEROKARYON INCOMPATIBILITY DOMAIN-CONTAINING PROTEIN"/>
    <property type="match status" value="1"/>
</dbReference>
<name>A0A3E2HK04_SCYLI</name>
<comment type="caution">
    <text evidence="2">The sequence shown here is derived from an EMBL/GenBank/DDBJ whole genome shotgun (WGS) entry which is preliminary data.</text>
</comment>
<evidence type="ECO:0000313" key="2">
    <source>
        <dbReference type="EMBL" id="RFU33738.1"/>
    </source>
</evidence>
<dbReference type="Proteomes" id="UP000258309">
    <property type="component" value="Unassembled WGS sequence"/>
</dbReference>
<reference evidence="2 3" key="1">
    <citation type="submission" date="2018-05" db="EMBL/GenBank/DDBJ databases">
        <title>Draft genome sequence of Scytalidium lignicola DSM 105466, a ubiquitous saprotrophic fungus.</title>
        <authorList>
            <person name="Buettner E."/>
            <person name="Gebauer A.M."/>
            <person name="Hofrichter M."/>
            <person name="Liers C."/>
            <person name="Kellner H."/>
        </authorList>
    </citation>
    <scope>NUCLEOTIDE SEQUENCE [LARGE SCALE GENOMIC DNA]</scope>
    <source>
        <strain evidence="2 3">DSM 105466</strain>
    </source>
</reference>
<feature type="domain" description="Heterokaryon incompatibility" evidence="1">
    <location>
        <begin position="109"/>
        <end position="265"/>
    </location>
</feature>
<dbReference type="OrthoDB" id="3474306at2759"/>